<protein>
    <submittedName>
        <fullName evidence="1">Uncharacterized protein</fullName>
    </submittedName>
</protein>
<dbReference type="HOGENOM" id="CLU_2846987_0_0_11"/>
<name>C1B9B5_RHOOB</name>
<sequence length="65" mass="7343">MNSWEAMTYDEQRALLGLPDVRWYVATQSLKRGMTEIKAAFERVAEAIAPAVRAFNEAVEGLEIK</sequence>
<reference evidence="1 2" key="1">
    <citation type="submission" date="2009-03" db="EMBL/GenBank/DDBJ databases">
        <title>Comparison of the complete genome sequences of Rhodococcus erythropolis PR4 and Rhodococcus opacus B4.</title>
        <authorList>
            <person name="Takarada H."/>
            <person name="Sekine M."/>
            <person name="Hosoyama A."/>
            <person name="Yamada R."/>
            <person name="Fujisawa T."/>
            <person name="Omata S."/>
            <person name="Shimizu A."/>
            <person name="Tsukatani N."/>
            <person name="Tanikawa S."/>
            <person name="Fujita N."/>
            <person name="Harayama S."/>
        </authorList>
    </citation>
    <scope>NUCLEOTIDE SEQUENCE [LARGE SCALE GENOMIC DNA]</scope>
    <source>
        <strain evidence="1 2">B4</strain>
    </source>
</reference>
<dbReference type="Proteomes" id="UP000002212">
    <property type="component" value="Chromosome"/>
</dbReference>
<dbReference type="PATRIC" id="fig|632772.20.peg.4218"/>
<evidence type="ECO:0000313" key="1">
    <source>
        <dbReference type="EMBL" id="BAH52268.1"/>
    </source>
</evidence>
<gene>
    <name evidence="1" type="ordered locus">ROP_40210</name>
</gene>
<dbReference type="RefSeq" id="WP_012691205.1">
    <property type="nucleotide sequence ID" value="NC_012522.1"/>
</dbReference>
<evidence type="ECO:0000313" key="2">
    <source>
        <dbReference type="Proteomes" id="UP000002212"/>
    </source>
</evidence>
<accession>C1B9B5</accession>
<dbReference type="EMBL" id="AP011115">
    <property type="protein sequence ID" value="BAH52268.1"/>
    <property type="molecule type" value="Genomic_DNA"/>
</dbReference>
<organism evidence="1 2">
    <name type="scientific">Rhodococcus opacus (strain B4)</name>
    <dbReference type="NCBI Taxonomy" id="632772"/>
    <lineage>
        <taxon>Bacteria</taxon>
        <taxon>Bacillati</taxon>
        <taxon>Actinomycetota</taxon>
        <taxon>Actinomycetes</taxon>
        <taxon>Mycobacteriales</taxon>
        <taxon>Nocardiaceae</taxon>
        <taxon>Rhodococcus</taxon>
    </lineage>
</organism>
<dbReference type="STRING" id="632772.ROP_40210"/>
<dbReference type="AlphaFoldDB" id="C1B9B5"/>
<proteinExistence type="predicted"/>
<dbReference type="KEGG" id="rop:ROP_40210"/>